<dbReference type="EMBL" id="JYDV01000024">
    <property type="protein sequence ID" value="KRZ40816.1"/>
    <property type="molecule type" value="Genomic_DNA"/>
</dbReference>
<accession>A0A0V1K0Q8</accession>
<dbReference type="EMBL" id="JYDV01000024">
    <property type="protein sequence ID" value="KRZ40815.1"/>
    <property type="molecule type" value="Genomic_DNA"/>
</dbReference>
<comment type="caution">
    <text evidence="1">The sequence shown here is derived from an EMBL/GenBank/DDBJ whole genome shotgun (WGS) entry which is preliminary data.</text>
</comment>
<evidence type="ECO:0000313" key="2">
    <source>
        <dbReference type="Proteomes" id="UP000054826"/>
    </source>
</evidence>
<evidence type="ECO:0000313" key="1">
    <source>
        <dbReference type="EMBL" id="KRZ40816.1"/>
    </source>
</evidence>
<organism evidence="1 2">
    <name type="scientific">Trichinella pseudospiralis</name>
    <name type="common">Parasitic roundworm</name>
    <dbReference type="NCBI Taxonomy" id="6337"/>
    <lineage>
        <taxon>Eukaryota</taxon>
        <taxon>Metazoa</taxon>
        <taxon>Ecdysozoa</taxon>
        <taxon>Nematoda</taxon>
        <taxon>Enoplea</taxon>
        <taxon>Dorylaimia</taxon>
        <taxon>Trichinellida</taxon>
        <taxon>Trichinellidae</taxon>
        <taxon>Trichinella</taxon>
    </lineage>
</organism>
<dbReference type="Proteomes" id="UP000054826">
    <property type="component" value="Unassembled WGS sequence"/>
</dbReference>
<dbReference type="AlphaFoldDB" id="A0A0V1K0Q8"/>
<reference evidence="1 2" key="1">
    <citation type="submission" date="2015-01" db="EMBL/GenBank/DDBJ databases">
        <title>Evolution of Trichinella species and genotypes.</title>
        <authorList>
            <person name="Korhonen P.K."/>
            <person name="Edoardo P."/>
            <person name="Giuseppe L.R."/>
            <person name="Gasser R.B."/>
        </authorList>
    </citation>
    <scope>NUCLEOTIDE SEQUENCE [LARGE SCALE GENOMIC DNA]</scope>
    <source>
        <strain evidence="1">ISS176</strain>
    </source>
</reference>
<protein>
    <submittedName>
        <fullName evidence="1">Uncharacterized protein</fullName>
    </submittedName>
</protein>
<gene>
    <name evidence="1" type="ORF">T4C_5312</name>
</gene>
<name>A0A0V1K0Q8_TRIPS</name>
<sequence length="41" mass="4732">MHCYSPSITFYNMAVSSVTRMDIVLRCFYAFKGLSTKAFML</sequence>
<proteinExistence type="predicted"/>